<evidence type="ECO:0000313" key="2">
    <source>
        <dbReference type="Proteomes" id="UP000201728"/>
    </source>
</evidence>
<organism evidence="1 2">
    <name type="scientific">Legionella clemsonensis</name>
    <dbReference type="NCBI Taxonomy" id="1867846"/>
    <lineage>
        <taxon>Bacteria</taxon>
        <taxon>Pseudomonadati</taxon>
        <taxon>Pseudomonadota</taxon>
        <taxon>Gammaproteobacteria</taxon>
        <taxon>Legionellales</taxon>
        <taxon>Legionellaceae</taxon>
        <taxon>Legionella</taxon>
    </lineage>
</organism>
<reference evidence="2" key="1">
    <citation type="submission" date="2016-07" db="EMBL/GenBank/DDBJ databases">
        <authorList>
            <person name="Florea S."/>
            <person name="Webb J.S."/>
            <person name="Jaromczyk J."/>
            <person name="Schardl C.L."/>
        </authorList>
    </citation>
    <scope>NUCLEOTIDE SEQUENCE [LARGE SCALE GENOMIC DNA]</scope>
    <source>
        <strain evidence="2">CDC-D5610</strain>
    </source>
</reference>
<accession>A0A222P004</accession>
<dbReference type="KEGG" id="lcd:clem_03005"/>
<dbReference type="EMBL" id="CP016397">
    <property type="protein sequence ID" value="ASQ45159.1"/>
    <property type="molecule type" value="Genomic_DNA"/>
</dbReference>
<sequence>MINQHFRSTVKTIKVAGQKFELRLLINSGKRRGKKLNIIKEKQGVHKSISLLAVDMLENGLFKFIDISKNDAWRVTGISRHIGLKLN</sequence>
<name>A0A222P004_9GAMM</name>
<keyword evidence="2" id="KW-1185">Reference proteome</keyword>
<gene>
    <name evidence="1" type="ORF">clem_03005</name>
</gene>
<proteinExistence type="predicted"/>
<dbReference type="RefSeq" id="WP_094090244.1">
    <property type="nucleotide sequence ID" value="NZ_CP016397.1"/>
</dbReference>
<dbReference type="Proteomes" id="UP000201728">
    <property type="component" value="Chromosome"/>
</dbReference>
<evidence type="ECO:0000313" key="1">
    <source>
        <dbReference type="EMBL" id="ASQ45159.1"/>
    </source>
</evidence>
<protein>
    <submittedName>
        <fullName evidence="1">Uncharacterized protein</fullName>
    </submittedName>
</protein>
<dbReference type="AlphaFoldDB" id="A0A222P004"/>